<feature type="region of interest" description="Disordered" evidence="2">
    <location>
        <begin position="395"/>
        <end position="418"/>
    </location>
</feature>
<feature type="compositionally biased region" description="Polar residues" evidence="2">
    <location>
        <begin position="28"/>
        <end position="42"/>
    </location>
</feature>
<reference evidence="3" key="1">
    <citation type="submission" date="2016-03" db="EMBL/GenBank/DDBJ databases">
        <title>Mechanisms controlling the formation of the plant cell surface in tip-growing cells are functionally conserved among land plants.</title>
        <authorList>
            <person name="Honkanen S."/>
            <person name="Jones V.A."/>
            <person name="Morieri G."/>
            <person name="Champion C."/>
            <person name="Hetherington A.J."/>
            <person name="Kelly S."/>
            <person name="Saint-Marcoux D."/>
            <person name="Proust H."/>
            <person name="Prescott H."/>
            <person name="Dolan L."/>
        </authorList>
    </citation>
    <scope>NUCLEOTIDE SEQUENCE [LARGE SCALE GENOMIC DNA]</scope>
    <source>
        <tissue evidence="3">Whole gametophyte</tissue>
    </source>
</reference>
<accession>A0A176W3P4</accession>
<feature type="region of interest" description="Disordered" evidence="2">
    <location>
        <begin position="1"/>
        <end position="51"/>
    </location>
</feature>
<protein>
    <submittedName>
        <fullName evidence="3">Uncharacterized protein</fullName>
    </submittedName>
</protein>
<feature type="coiled-coil region" evidence="1">
    <location>
        <begin position="198"/>
        <end position="239"/>
    </location>
</feature>
<keyword evidence="4" id="KW-1185">Reference proteome</keyword>
<feature type="coiled-coil region" evidence="1">
    <location>
        <begin position="278"/>
        <end position="312"/>
    </location>
</feature>
<feature type="compositionally biased region" description="Polar residues" evidence="2">
    <location>
        <begin position="395"/>
        <end position="408"/>
    </location>
</feature>
<comment type="caution">
    <text evidence="3">The sequence shown here is derived from an EMBL/GenBank/DDBJ whole genome shotgun (WGS) entry which is preliminary data.</text>
</comment>
<proteinExistence type="predicted"/>
<dbReference type="AlphaFoldDB" id="A0A176W3P4"/>
<feature type="region of interest" description="Disordered" evidence="2">
    <location>
        <begin position="79"/>
        <end position="104"/>
    </location>
</feature>
<dbReference type="EMBL" id="LVLJ01001855">
    <property type="protein sequence ID" value="OAE27649.1"/>
    <property type="molecule type" value="Genomic_DNA"/>
</dbReference>
<gene>
    <name evidence="3" type="ORF">AXG93_3337s1120</name>
</gene>
<evidence type="ECO:0000256" key="1">
    <source>
        <dbReference type="SAM" id="Coils"/>
    </source>
</evidence>
<evidence type="ECO:0000313" key="4">
    <source>
        <dbReference type="Proteomes" id="UP000077202"/>
    </source>
</evidence>
<keyword evidence="1" id="KW-0175">Coiled coil</keyword>
<sequence length="418" mass="46639">MEGSSDVLIKVPAEAPAEPLKEGMEIFSPNSLSSERTHTAGSEETPHPKISEELVKELTLSDEVLEQVVAQVGGTVVDAPDSVLPSSSAGKLRPPEETKTSEEEPKKLVVSFPEFLHDSVIPILKYLDGKRVKYVVSKEVGFYVEMMRNRTQLKRALAVKREWDSTTALAKEQVASLTTECAAAKSNENGQKITADLLTRLEKSREAYDEAVKRSERLITTAEKREKKHIEELATLEARRAEEVCITEELRGKIAEAKTTQKDLCSKMSEIEGCGEQLGKADMRSQESQRRMEKAEEAYRQLRDEITDGLKLHLEKCLNGFAMWELQTVKWLKLFLLERRLMSPKTSGSAGHKQIVELVNTFSEELNEACQNVEVEIINVLRRLGVDVSLEDTVTVTSDGTTPETDSPQAVDIPELPS</sequence>
<dbReference type="Proteomes" id="UP000077202">
    <property type="component" value="Unassembled WGS sequence"/>
</dbReference>
<feature type="compositionally biased region" description="Basic and acidic residues" evidence="2">
    <location>
        <begin position="93"/>
        <end position="104"/>
    </location>
</feature>
<evidence type="ECO:0000256" key="2">
    <source>
        <dbReference type="SAM" id="MobiDB-lite"/>
    </source>
</evidence>
<evidence type="ECO:0000313" key="3">
    <source>
        <dbReference type="EMBL" id="OAE27649.1"/>
    </source>
</evidence>
<name>A0A176W3P4_MARPO</name>
<organism evidence="3 4">
    <name type="scientific">Marchantia polymorpha subsp. ruderalis</name>
    <dbReference type="NCBI Taxonomy" id="1480154"/>
    <lineage>
        <taxon>Eukaryota</taxon>
        <taxon>Viridiplantae</taxon>
        <taxon>Streptophyta</taxon>
        <taxon>Embryophyta</taxon>
        <taxon>Marchantiophyta</taxon>
        <taxon>Marchantiopsida</taxon>
        <taxon>Marchantiidae</taxon>
        <taxon>Marchantiales</taxon>
        <taxon>Marchantiaceae</taxon>
        <taxon>Marchantia</taxon>
    </lineage>
</organism>